<comment type="caution">
    <text evidence="4">The sequence shown here is derived from an EMBL/GenBank/DDBJ whole genome shotgun (WGS) entry which is preliminary data.</text>
</comment>
<dbReference type="Pfam" id="PF13032">
    <property type="entry name" value="RNaseH_pPIWI_RE"/>
    <property type="match status" value="1"/>
</dbReference>
<dbReference type="Pfam" id="PF18157">
    <property type="entry name" value="MID_pPIWI_RE"/>
    <property type="match status" value="1"/>
</dbReference>
<keyword evidence="5" id="KW-1185">Reference proteome</keyword>
<name>A0A5M3XU55_9ACTN</name>
<evidence type="ECO:0008006" key="6">
    <source>
        <dbReference type="Google" id="ProtNLM"/>
    </source>
</evidence>
<evidence type="ECO:0000313" key="5">
    <source>
        <dbReference type="Proteomes" id="UP000377595"/>
    </source>
</evidence>
<dbReference type="Proteomes" id="UP000377595">
    <property type="component" value="Unassembled WGS sequence"/>
</dbReference>
<dbReference type="RefSeq" id="WP_155349262.1">
    <property type="nucleotide sequence ID" value="NZ_BAAAHM010000041.1"/>
</dbReference>
<dbReference type="Pfam" id="PF13111">
    <property type="entry name" value="pPIWI_RE_X"/>
    <property type="match status" value="1"/>
</dbReference>
<dbReference type="InterPro" id="IPR025085">
    <property type="entry name" value="pPIWI_RE_X"/>
</dbReference>
<dbReference type="InterPro" id="IPR024996">
    <property type="entry name" value="RNaseH_pPIWI_RE"/>
</dbReference>
<sequence length="898" mass="101359">MPHSLIRSSAYEPDPAHSPWVETHQMLRFGDTWQNELLRLYRRRWPAAPSLPVRGLNRLAQAIVPGLIATGRRGGPVATSDMPWFYARHQIPTDVAMALFLAWVPTLAPEQGAEDELERVLNAVEANPLVWSTEPVDLLESHLSPGGTVEPERRLYALLTEWLAARLAKRPYRTTGGELRFRVVSQSQGTELVSWPPQRYMSQGRTWYYSAVVTITVQTVPFAGSFRVHASSHIRRWATTDGVRPRRRRGATVLFDVPVPWPDLVTQRSRLVPNAMGYSSILKRLAWRNEGPAGLLKSLDLVRSYPEPAELAAHPERYLLGHEGLAAGIVFSYGMGPHQVATGLMPGERAELDAWVEEGLAPYFRRVPDLVRVHRSSKPALLPELRSGDLRQNPQKYAQNLRERIHARRAALRATFRGAPLEIEIFWQQEKTRDHLVGEIRESLGLPSDETTPGDHDRSWRIGGLDVRLRSRELRELGAPLELREGNRREALRQAVLTRREEIFARLGITGQNKLPTVPRLAFVEIGKRELFPSADADPKHALRFGFAHAGRLTQFIQDADHAEAPLEIRAKSAVLDAFRQLGADTLPLHRGIADVPEDLQYVGLWMVRRNVTGPTKQAARRLIAVRLRPGAAEWPVCGWDENKCEWITYPQLLLTLARETEPDEIGWEPPSEDEMFVDEQLAGAIRRRVRTLLYEVRDQPTLLMVNSGNLRKAWPSLANGRLVKDTLQFGRDRRQRIAAYGPDLRLVLIRDRNSREETAQWFAIGQGEPGFASGLWGPENAEPDNRVFTSTTDVPPIVRSLRRGMRKLIPDPQWPDAVGKKAWNPQALELAVVGCRSPEVLREAGLDNVTPDDPATWAAIVHQSRFHDDHQPLSHPLAQHLAALAEEYVLSSWEASD</sequence>
<dbReference type="OrthoDB" id="3199411at2"/>
<accession>A0A5M3XU55</accession>
<dbReference type="AlphaFoldDB" id="A0A5M3XU55"/>
<feature type="domain" description="pPIWI-RE RNaseH" evidence="1">
    <location>
        <begin position="602"/>
        <end position="891"/>
    </location>
</feature>
<evidence type="ECO:0000313" key="4">
    <source>
        <dbReference type="EMBL" id="GES24416.1"/>
    </source>
</evidence>
<dbReference type="EMBL" id="BLAF01000051">
    <property type="protein sequence ID" value="GES24416.1"/>
    <property type="molecule type" value="Genomic_DNA"/>
</dbReference>
<organism evidence="4 5">
    <name type="scientific">Acrocarpospora pleiomorpha</name>
    <dbReference type="NCBI Taxonomy" id="90975"/>
    <lineage>
        <taxon>Bacteria</taxon>
        <taxon>Bacillati</taxon>
        <taxon>Actinomycetota</taxon>
        <taxon>Actinomycetes</taxon>
        <taxon>Streptosporangiales</taxon>
        <taxon>Streptosporangiaceae</taxon>
        <taxon>Acrocarpospora</taxon>
    </lineage>
</organism>
<feature type="domain" description="pPIWI-RE module N-terminal" evidence="2">
    <location>
        <begin position="10"/>
        <end position="411"/>
    </location>
</feature>
<proteinExistence type="predicted"/>
<protein>
    <recommendedName>
        <fullName evidence="6">DUF3893 domain-containing protein</fullName>
    </recommendedName>
</protein>
<gene>
    <name evidence="4" type="ORF">Aple_073150</name>
</gene>
<evidence type="ECO:0000259" key="3">
    <source>
        <dbReference type="Pfam" id="PF18157"/>
    </source>
</evidence>
<dbReference type="InterPro" id="IPR040496">
    <property type="entry name" value="MID_pPIWI_RE"/>
</dbReference>
<evidence type="ECO:0000259" key="1">
    <source>
        <dbReference type="Pfam" id="PF13032"/>
    </source>
</evidence>
<evidence type="ECO:0000259" key="2">
    <source>
        <dbReference type="Pfam" id="PF13111"/>
    </source>
</evidence>
<feature type="domain" description="Prokaryotic pPIWI-RE MID" evidence="3">
    <location>
        <begin position="460"/>
        <end position="589"/>
    </location>
</feature>
<reference evidence="4 5" key="1">
    <citation type="submission" date="2019-10" db="EMBL/GenBank/DDBJ databases">
        <title>Whole genome shotgun sequence of Acrocarpospora pleiomorpha NBRC 16267.</title>
        <authorList>
            <person name="Ichikawa N."/>
            <person name="Kimura A."/>
            <person name="Kitahashi Y."/>
            <person name="Komaki H."/>
            <person name="Oguchi A."/>
        </authorList>
    </citation>
    <scope>NUCLEOTIDE SEQUENCE [LARGE SCALE GENOMIC DNA]</scope>
    <source>
        <strain evidence="4 5">NBRC 16267</strain>
    </source>
</reference>